<dbReference type="InterPro" id="IPR029063">
    <property type="entry name" value="SAM-dependent_MTases_sf"/>
</dbReference>
<name>B8KU80_9GAMM</name>
<dbReference type="eggNOG" id="COG2226">
    <property type="taxonomic scope" value="Bacteria"/>
</dbReference>
<keyword evidence="2" id="KW-1185">Reference proteome</keyword>
<dbReference type="PANTHER" id="PTHR42912">
    <property type="entry name" value="METHYLTRANSFERASE"/>
    <property type="match status" value="1"/>
</dbReference>
<dbReference type="NCBIfam" id="TIGR02081">
    <property type="entry name" value="metW"/>
    <property type="match status" value="1"/>
</dbReference>
<dbReference type="SUPFAM" id="SSF53335">
    <property type="entry name" value="S-adenosyl-L-methionine-dependent methyltransferases"/>
    <property type="match status" value="1"/>
</dbReference>
<gene>
    <name evidence="1" type="primary">metW</name>
    <name evidence="1" type="ORF">NOR51B_541</name>
</gene>
<dbReference type="HOGENOM" id="CLU_091323_0_0_6"/>
<evidence type="ECO:0000313" key="2">
    <source>
        <dbReference type="Proteomes" id="UP000004699"/>
    </source>
</evidence>
<dbReference type="Pfam" id="PF07021">
    <property type="entry name" value="MetW"/>
    <property type="match status" value="1"/>
</dbReference>
<proteinExistence type="predicted"/>
<dbReference type="InterPro" id="IPR050508">
    <property type="entry name" value="Methyltransf_Superfamily"/>
</dbReference>
<organism evidence="1 2">
    <name type="scientific">Luminiphilus syltensis NOR5-1B</name>
    <dbReference type="NCBI Taxonomy" id="565045"/>
    <lineage>
        <taxon>Bacteria</taxon>
        <taxon>Pseudomonadati</taxon>
        <taxon>Pseudomonadota</taxon>
        <taxon>Gammaproteobacteria</taxon>
        <taxon>Cellvibrionales</taxon>
        <taxon>Halieaceae</taxon>
        <taxon>Luminiphilus</taxon>
    </lineage>
</organism>
<accession>B8KU80</accession>
<dbReference type="CDD" id="cd02440">
    <property type="entry name" value="AdoMet_MTases"/>
    <property type="match status" value="1"/>
</dbReference>
<reference evidence="2" key="1">
    <citation type="journal article" date="2013" name="BMC Microbiol.">
        <title>Taxonomy and evolution of bacteriochlorophyll a-containing members of the OM60/NOR5 clade of marine gammaproteobacteria: description of Luminiphilus syltensis gen. nov., sp. nov., reclassification of Haliea rubra as Pseudohaliea rubra gen. nov., comb. nov., and emendation of Chromatocurvus halotolerans.</title>
        <authorList>
            <person name="Spring S."/>
            <person name="Riedel T."/>
            <person name="Sproer C."/>
            <person name="Yan S."/>
            <person name="Harder J."/>
            <person name="Fuchs B.M."/>
        </authorList>
    </citation>
    <scope>NUCLEOTIDE SEQUENCE [LARGE SCALE GENOMIC DNA]</scope>
    <source>
        <strain evidence="2">NOR51-B</strain>
    </source>
</reference>
<protein>
    <submittedName>
        <fullName evidence="1">Methionine biosynthesis protein MetW</fullName>
    </submittedName>
</protein>
<dbReference type="GO" id="GO:0008168">
    <property type="term" value="F:methyltransferase activity"/>
    <property type="evidence" value="ECO:0007669"/>
    <property type="project" value="TreeGrafter"/>
</dbReference>
<dbReference type="STRING" id="565045.NOR51B_541"/>
<sequence length="200" mass="22492">MLMRLDLTQIKRWIPKGSRVLDLGCGDGEFLAELEHELEVSGTGLEIDLHNLSEAVAKGLSVVQQDMDAGLPNFPDNSFDTVVMAHALQVLHRPHRVLEHMVRIGGEAIVTFPNFGHWRCRLYLGLRGRMPVSKVMPYSWYDTPNIHFCTVKDFEHLCDSLDIELIAKDTVGGGSSQILARLWPNAFAVTAIYRLRRRGG</sequence>
<dbReference type="Proteomes" id="UP000004699">
    <property type="component" value="Unassembled WGS sequence"/>
</dbReference>
<evidence type="ECO:0000313" key="1">
    <source>
        <dbReference type="EMBL" id="EED34603.1"/>
    </source>
</evidence>
<dbReference type="Gene3D" id="3.40.50.150">
    <property type="entry name" value="Vaccinia Virus protein VP39"/>
    <property type="match status" value="1"/>
</dbReference>
<dbReference type="InterPro" id="IPR010743">
    <property type="entry name" value="Methionine_synth_MetW"/>
</dbReference>
<dbReference type="PANTHER" id="PTHR42912:SF58">
    <property type="entry name" value="BLR1400 PROTEIN"/>
    <property type="match status" value="1"/>
</dbReference>
<dbReference type="AlphaFoldDB" id="B8KU80"/>
<dbReference type="EMBL" id="DS999411">
    <property type="protein sequence ID" value="EED34603.1"/>
    <property type="molecule type" value="Genomic_DNA"/>
</dbReference>